<evidence type="ECO:0000313" key="3">
    <source>
        <dbReference type="Proteomes" id="UP000820669"/>
    </source>
</evidence>
<feature type="transmembrane region" description="Helical" evidence="1">
    <location>
        <begin position="153"/>
        <end position="170"/>
    </location>
</feature>
<dbReference type="Pfam" id="PF20401">
    <property type="entry name" value="Rhomboid_2"/>
    <property type="match status" value="1"/>
</dbReference>
<feature type="transmembrane region" description="Helical" evidence="1">
    <location>
        <begin position="252"/>
        <end position="273"/>
    </location>
</feature>
<feature type="transmembrane region" description="Helical" evidence="1">
    <location>
        <begin position="177"/>
        <end position="195"/>
    </location>
</feature>
<protein>
    <recommendedName>
        <fullName evidence="4">Rhomboid family intramembrane serine protease</fullName>
    </recommendedName>
</protein>
<organism evidence="2 3">
    <name type="scientific">Pseudonocardia acidicola</name>
    <dbReference type="NCBI Taxonomy" id="2724939"/>
    <lineage>
        <taxon>Bacteria</taxon>
        <taxon>Bacillati</taxon>
        <taxon>Actinomycetota</taxon>
        <taxon>Actinomycetes</taxon>
        <taxon>Pseudonocardiales</taxon>
        <taxon>Pseudonocardiaceae</taxon>
        <taxon>Pseudonocardia</taxon>
    </lineage>
</organism>
<sequence length="288" mass="28976">MTMTAVPPRVVGPDGRRRLAPIAALAVGVTRLPVTVSYLLTSAVVATLLASLRPGAQAHVILAASTNLDNLSRGDLVTLVTSAFVTDEPPSWLWWAGVGALLAAAEFALGSRRLVTTFALGHVGATALVAVGLVIGIEGSWLPASLSGADDVGVSYGAAAVLGSLTAVLPARYRFPWAAGCSAVAVTALIAAPSFTAVGHVLGLLLGLAVAAVTVRRGAGTAGTRTDSLGFRALLAVGVAFVYAAVGGSVGAWWSPLPIGLAAGLGVAAVRYAANRRRAVRATCRPTL</sequence>
<dbReference type="InterPro" id="IPR046862">
    <property type="entry name" value="Rhomboid_2"/>
</dbReference>
<dbReference type="Proteomes" id="UP000820669">
    <property type="component" value="Unassembled WGS sequence"/>
</dbReference>
<feature type="transmembrane region" description="Helical" evidence="1">
    <location>
        <begin position="92"/>
        <end position="110"/>
    </location>
</feature>
<keyword evidence="1" id="KW-1133">Transmembrane helix</keyword>
<keyword evidence="1" id="KW-0472">Membrane</keyword>
<keyword evidence="3" id="KW-1185">Reference proteome</keyword>
<accession>A0ABX1SFI1</accession>
<reference evidence="2 3" key="1">
    <citation type="submission" date="2020-04" db="EMBL/GenBank/DDBJ databases">
        <authorList>
            <person name="Klaysubun C."/>
            <person name="Duangmal K."/>
            <person name="Lipun K."/>
        </authorList>
    </citation>
    <scope>NUCLEOTIDE SEQUENCE [LARGE SCALE GENOMIC DNA]</scope>
    <source>
        <strain evidence="2 3">K10HN5</strain>
    </source>
</reference>
<dbReference type="RefSeq" id="WP_169383776.1">
    <property type="nucleotide sequence ID" value="NZ_JAAXLA010000053.1"/>
</dbReference>
<feature type="transmembrane region" description="Helical" evidence="1">
    <location>
        <begin position="117"/>
        <end position="141"/>
    </location>
</feature>
<keyword evidence="1" id="KW-0812">Transmembrane</keyword>
<proteinExistence type="predicted"/>
<feature type="transmembrane region" description="Helical" evidence="1">
    <location>
        <begin position="229"/>
        <end position="246"/>
    </location>
</feature>
<evidence type="ECO:0000313" key="2">
    <source>
        <dbReference type="EMBL" id="NMI00299.1"/>
    </source>
</evidence>
<gene>
    <name evidence="2" type="ORF">HF526_23735</name>
</gene>
<evidence type="ECO:0008006" key="4">
    <source>
        <dbReference type="Google" id="ProtNLM"/>
    </source>
</evidence>
<name>A0ABX1SFI1_9PSEU</name>
<comment type="caution">
    <text evidence="2">The sequence shown here is derived from an EMBL/GenBank/DDBJ whole genome shotgun (WGS) entry which is preliminary data.</text>
</comment>
<feature type="transmembrane region" description="Helical" evidence="1">
    <location>
        <begin position="201"/>
        <end position="217"/>
    </location>
</feature>
<evidence type="ECO:0000256" key="1">
    <source>
        <dbReference type="SAM" id="Phobius"/>
    </source>
</evidence>
<feature type="transmembrane region" description="Helical" evidence="1">
    <location>
        <begin position="20"/>
        <end position="40"/>
    </location>
</feature>
<dbReference type="EMBL" id="JAAXLA010000053">
    <property type="protein sequence ID" value="NMI00299.1"/>
    <property type="molecule type" value="Genomic_DNA"/>
</dbReference>